<dbReference type="OrthoDB" id="234808at2"/>
<dbReference type="EMBL" id="CP036280">
    <property type="protein sequence ID" value="QDU71049.1"/>
    <property type="molecule type" value="Genomic_DNA"/>
</dbReference>
<evidence type="ECO:0000256" key="1">
    <source>
        <dbReference type="SAM" id="MobiDB-lite"/>
    </source>
</evidence>
<evidence type="ECO:0000313" key="4">
    <source>
        <dbReference type="Proteomes" id="UP000320386"/>
    </source>
</evidence>
<protein>
    <submittedName>
        <fullName evidence="3">Phage terminase large subunit (GpA)</fullName>
    </submittedName>
</protein>
<dbReference type="InterPro" id="IPR046454">
    <property type="entry name" value="GpA_endonuclease"/>
</dbReference>
<dbReference type="Gene3D" id="3.40.50.300">
    <property type="entry name" value="P-loop containing nucleotide triphosphate hydrolases"/>
    <property type="match status" value="1"/>
</dbReference>
<accession>A0A518BVP7</accession>
<sequence>MAPGSNPAPAPGNTPGRIDPRKLRPSTLTRMLNSTPLGEVISEQQLRRHRNRAGFRVGDEKHVDLLRYAAWLVWLRHHPSEGEPDKQPAASGGYEALKEAARARNAELSASGRDIGDIPKIVDPDRKAKARDDFRFFCETYFPETFCLPWSNDHLKVIEKIEHAVLRGGLFAMAMPRGSGKTTLAETACIWAMLTGAQEFVCLIGSDAGHARNMLESIKVEFETNEHLLEDYPEAVYPIHALERIHNRAKGQLCNGKHTRIVWTADEIVLPTTPGSDCSGAVVRVAGIESRIRGMKYKHADGRALRPSLVVLDDPQTDESARSDQQVRARMETLNGAILNLAGPGQKISGIMPCTVIRPGDMADQILDRDKHPAWQGQRTKLVYAFPDNEKLWETYAQIRSDSFRNDGDGHEATEFYREHRDKMDAGAVIAWPQRHNEDELSAIQHAMNLRLQDERAFWAEYQNEPLPEDEGDVDQLSAEAIAAKINGHPRAIVPIGASHLTMFIDVQGKLLFHAVVAWEDDFTGYALDYGTYPDQQRSYFTLREAQKTLGRNAPGTGLEGSIYAGLEKLTEDYLSRSWRRDDGAELRIERCLIDANWGQSTDVVYQFCRQSAHASLVMPSHGRYVGASSIPFSEYKRKRGERVGHHWRIPNVQGRRQVRHVLIDTNYWKSFIHARLSVAMGDPGCLSLFGRKPAEHQLFAEHLTAEYRVQTEARGRVVDEWKLRAGRPDNHWLDCLVGCAVAASVQGANLTGTQAVTATPGKRLKLSQMQRSEQSWHR</sequence>
<name>A0A518BVP7_9BACT</name>
<dbReference type="InterPro" id="IPR027417">
    <property type="entry name" value="P-loop_NTPase"/>
</dbReference>
<organism evidence="3 4">
    <name type="scientific">Mucisphaera calidilacus</name>
    <dbReference type="NCBI Taxonomy" id="2527982"/>
    <lineage>
        <taxon>Bacteria</taxon>
        <taxon>Pseudomonadati</taxon>
        <taxon>Planctomycetota</taxon>
        <taxon>Phycisphaerae</taxon>
        <taxon>Phycisphaerales</taxon>
        <taxon>Phycisphaeraceae</taxon>
        <taxon>Mucisphaera</taxon>
    </lineage>
</organism>
<dbReference type="GO" id="GO:0004519">
    <property type="term" value="F:endonuclease activity"/>
    <property type="evidence" value="ECO:0007669"/>
    <property type="project" value="InterPro"/>
</dbReference>
<feature type="domain" description="Terminase large subunit GpA endonuclease" evidence="2">
    <location>
        <begin position="471"/>
        <end position="750"/>
    </location>
</feature>
<dbReference type="Proteomes" id="UP000320386">
    <property type="component" value="Chromosome"/>
</dbReference>
<evidence type="ECO:0000313" key="3">
    <source>
        <dbReference type="EMBL" id="QDU71049.1"/>
    </source>
</evidence>
<dbReference type="RefSeq" id="WP_145445190.1">
    <property type="nucleotide sequence ID" value="NZ_CP036280.1"/>
</dbReference>
<feature type="region of interest" description="Disordered" evidence="1">
    <location>
        <begin position="1"/>
        <end position="23"/>
    </location>
</feature>
<proteinExistence type="predicted"/>
<dbReference type="Pfam" id="PF20454">
    <property type="entry name" value="GpA_nuclease"/>
    <property type="match status" value="1"/>
</dbReference>
<evidence type="ECO:0000259" key="2">
    <source>
        <dbReference type="Pfam" id="PF20454"/>
    </source>
</evidence>
<reference evidence="3 4" key="1">
    <citation type="submission" date="2019-02" db="EMBL/GenBank/DDBJ databases">
        <title>Deep-cultivation of Planctomycetes and their phenomic and genomic characterization uncovers novel biology.</title>
        <authorList>
            <person name="Wiegand S."/>
            <person name="Jogler M."/>
            <person name="Boedeker C."/>
            <person name="Pinto D."/>
            <person name="Vollmers J."/>
            <person name="Rivas-Marin E."/>
            <person name="Kohn T."/>
            <person name="Peeters S.H."/>
            <person name="Heuer A."/>
            <person name="Rast P."/>
            <person name="Oberbeckmann S."/>
            <person name="Bunk B."/>
            <person name="Jeske O."/>
            <person name="Meyerdierks A."/>
            <person name="Storesund J.E."/>
            <person name="Kallscheuer N."/>
            <person name="Luecker S."/>
            <person name="Lage O.M."/>
            <person name="Pohl T."/>
            <person name="Merkel B.J."/>
            <person name="Hornburger P."/>
            <person name="Mueller R.-W."/>
            <person name="Bruemmer F."/>
            <person name="Labrenz M."/>
            <person name="Spormann A.M."/>
            <person name="Op den Camp H."/>
            <person name="Overmann J."/>
            <person name="Amann R."/>
            <person name="Jetten M.S.M."/>
            <person name="Mascher T."/>
            <person name="Medema M.H."/>
            <person name="Devos D.P."/>
            <person name="Kaster A.-K."/>
            <person name="Ovreas L."/>
            <person name="Rohde M."/>
            <person name="Galperin M.Y."/>
            <person name="Jogler C."/>
        </authorList>
    </citation>
    <scope>NUCLEOTIDE SEQUENCE [LARGE SCALE GENOMIC DNA]</scope>
    <source>
        <strain evidence="3 4">Pan265</strain>
    </source>
</reference>
<feature type="compositionally biased region" description="Pro residues" evidence="1">
    <location>
        <begin position="1"/>
        <end position="12"/>
    </location>
</feature>
<dbReference type="AlphaFoldDB" id="A0A518BVP7"/>
<gene>
    <name evidence="3" type="ORF">Pan265_08940</name>
</gene>
<keyword evidence="4" id="KW-1185">Reference proteome</keyword>
<dbReference type="KEGG" id="mcad:Pan265_08940"/>